<protein>
    <submittedName>
        <fullName evidence="1">IS630 family transposase</fullName>
    </submittedName>
</protein>
<evidence type="ECO:0000313" key="2">
    <source>
        <dbReference type="Proteomes" id="UP000095472"/>
    </source>
</evidence>
<proteinExistence type="predicted"/>
<accession>A0ACD5GR74</accession>
<evidence type="ECO:0000313" key="1">
    <source>
        <dbReference type="EMBL" id="XPM63357.1"/>
    </source>
</evidence>
<keyword evidence="2" id="KW-1185">Reference proteome</keyword>
<dbReference type="EMBL" id="CP182909">
    <property type="protein sequence ID" value="XPM63357.1"/>
    <property type="molecule type" value="Genomic_DNA"/>
</dbReference>
<dbReference type="Proteomes" id="UP000095472">
    <property type="component" value="Chromosome"/>
</dbReference>
<reference evidence="1 2" key="1">
    <citation type="journal article" date="2016" name="Genome Announc.">
        <title>Draft Genome Sequence of the Thermotolerant Cyanobacterium Desertifilum sp. IPPAS B-1220.</title>
        <authorList>
            <person name="Mironov K.S."/>
            <person name="Sinetova M.A."/>
            <person name="Bolatkhan K."/>
            <person name="Zayadan B.K."/>
            <person name="Ustinova V.V."/>
            <person name="Kupriyanova E.V."/>
            <person name="Skrypnik A.N."/>
            <person name="Gogoleva N.E."/>
            <person name="Gogolev Y.V."/>
            <person name="Los D.A."/>
        </authorList>
    </citation>
    <scope>NUCLEOTIDE SEQUENCE [LARGE SCALE GENOMIC DNA]</scope>
    <source>
        <strain evidence="1 2">IPPAS B-1220</strain>
    </source>
</reference>
<name>A0ACD5GR74_9CYAN</name>
<gene>
    <name evidence="1" type="ORF">BH720_029150</name>
</gene>
<sequence>MLEDLNSYIQSNPDSRELKRAVAVQMFLKGFKHREIGESLGVSSGFISKWTQRYEQSGVSGLKLGYSGSNGYLAPEQRQDVIAWLKLKNYWNLTELQQHIEQKYEVVFNSKQSYYTLFEQAGISWKKTQKRNPKADPELVEKKQQIRAWLEAHRHEIGCRKLVVLFSDECHLLWGDVCGYVWGKTDELIEVPMTNERSKQTYYGAVDLYTQQCLIQAVEKGNSENTIAFLKYLLNQYPDSRIALIWDGATYHRSQKVKDYLKSVNQGLDEPHWKLTCIRFAPNDPRQNPIEDIWLQAKRFIREYYHLCTSFNVAKFLFEFATHRQIFDFSKLFTYGCFS</sequence>
<organism evidence="1 2">
    <name type="scientific">Desertifilum tharense IPPAS B-1220</name>
    <dbReference type="NCBI Taxonomy" id="1781255"/>
    <lineage>
        <taxon>Bacteria</taxon>
        <taxon>Bacillati</taxon>
        <taxon>Cyanobacteriota</taxon>
        <taxon>Cyanophyceae</taxon>
        <taxon>Desertifilales</taxon>
        <taxon>Desertifilaceae</taxon>
        <taxon>Desertifilum</taxon>
    </lineage>
</organism>